<dbReference type="PANTHER" id="PTHR47788">
    <property type="entry name" value="POLYA POLYMERASE"/>
    <property type="match status" value="1"/>
</dbReference>
<keyword evidence="10 11" id="KW-0694">RNA-binding</keyword>
<keyword evidence="7" id="KW-0479">Metal-binding</keyword>
<dbReference type="InterPro" id="IPR052390">
    <property type="entry name" value="tRNA_nt/polyA_polymerase"/>
</dbReference>
<dbReference type="KEGG" id="glt:GlitD10_2487"/>
<dbReference type="GO" id="GO:0000166">
    <property type="term" value="F:nucleotide binding"/>
    <property type="evidence" value="ECO:0007669"/>
    <property type="project" value="UniProtKB-KW"/>
</dbReference>
<accession>A0A1J0AFY8</accession>
<keyword evidence="8" id="KW-0547">Nucleotide-binding</keyword>
<evidence type="ECO:0000256" key="5">
    <source>
        <dbReference type="ARBA" id="ARBA00022694"/>
    </source>
</evidence>
<name>A0A1J0AFY8_9CYAN</name>
<evidence type="ECO:0000256" key="10">
    <source>
        <dbReference type="ARBA" id="ARBA00022884"/>
    </source>
</evidence>
<keyword evidence="14" id="KW-1185">Reference proteome</keyword>
<dbReference type="PANTHER" id="PTHR47788:SF1">
    <property type="entry name" value="A-ADDING TRNA NUCLEOTIDYLTRANSFERASE"/>
    <property type="match status" value="1"/>
</dbReference>
<reference evidence="13 14" key="1">
    <citation type="submission" date="2016-10" db="EMBL/GenBank/DDBJ databases">
        <title>Description of Gloeomargarita lithophora gen. nov., sp. nov., a thylakoid-bearing basal-branching cyanobacterium with intracellular carbonates, and proposal for Gloeomargaritales ord. nov.</title>
        <authorList>
            <person name="Moreira D."/>
            <person name="Tavera R."/>
            <person name="Benzerara K."/>
            <person name="Skouri-Panet F."/>
            <person name="Couradeau E."/>
            <person name="Gerard E."/>
            <person name="Loussert C."/>
            <person name="Novelo E."/>
            <person name="Zivanovic Y."/>
            <person name="Lopez-Garcia P."/>
        </authorList>
    </citation>
    <scope>NUCLEOTIDE SEQUENCE [LARGE SCALE GENOMIC DNA]</scope>
    <source>
        <strain evidence="13 14">D10</strain>
    </source>
</reference>
<protein>
    <submittedName>
        <fullName evidence="13">PolyA polymerase</fullName>
        <ecNumber evidence="13">2.7.7.72</ecNumber>
    </submittedName>
</protein>
<evidence type="ECO:0000256" key="2">
    <source>
        <dbReference type="ARBA" id="ARBA00007265"/>
    </source>
</evidence>
<dbReference type="SUPFAM" id="SSF81301">
    <property type="entry name" value="Nucleotidyltransferase"/>
    <property type="match status" value="1"/>
</dbReference>
<dbReference type="Gene3D" id="3.30.460.10">
    <property type="entry name" value="Beta Polymerase, domain 2"/>
    <property type="match status" value="1"/>
</dbReference>
<dbReference type="GO" id="GO:0004810">
    <property type="term" value="F:CCA tRNA nucleotidyltransferase activity"/>
    <property type="evidence" value="ECO:0007669"/>
    <property type="project" value="UniProtKB-EC"/>
</dbReference>
<evidence type="ECO:0000256" key="4">
    <source>
        <dbReference type="ARBA" id="ARBA00022679"/>
    </source>
</evidence>
<evidence type="ECO:0000256" key="9">
    <source>
        <dbReference type="ARBA" id="ARBA00022842"/>
    </source>
</evidence>
<dbReference type="Proteomes" id="UP000180235">
    <property type="component" value="Chromosome"/>
</dbReference>
<dbReference type="InterPro" id="IPR043519">
    <property type="entry name" value="NT_sf"/>
</dbReference>
<keyword evidence="3" id="KW-0820">tRNA-binding</keyword>
<evidence type="ECO:0000256" key="8">
    <source>
        <dbReference type="ARBA" id="ARBA00022741"/>
    </source>
</evidence>
<dbReference type="Gene3D" id="1.10.3090.10">
    <property type="entry name" value="cca-adding enzyme, domain 2"/>
    <property type="match status" value="1"/>
</dbReference>
<evidence type="ECO:0000256" key="11">
    <source>
        <dbReference type="RuleBase" id="RU003953"/>
    </source>
</evidence>
<dbReference type="RefSeq" id="WP_071455209.1">
    <property type="nucleotide sequence ID" value="NZ_CP017675.1"/>
</dbReference>
<keyword evidence="5" id="KW-0819">tRNA processing</keyword>
<dbReference type="GO" id="GO:0008033">
    <property type="term" value="P:tRNA processing"/>
    <property type="evidence" value="ECO:0007669"/>
    <property type="project" value="UniProtKB-KW"/>
</dbReference>
<dbReference type="GO" id="GO:0046872">
    <property type="term" value="F:metal ion binding"/>
    <property type="evidence" value="ECO:0007669"/>
    <property type="project" value="UniProtKB-KW"/>
</dbReference>
<dbReference type="Pfam" id="PF01743">
    <property type="entry name" value="PolyA_pol"/>
    <property type="match status" value="1"/>
</dbReference>
<keyword evidence="6 13" id="KW-0548">Nucleotidyltransferase</keyword>
<gene>
    <name evidence="13" type="primary">cca-2</name>
    <name evidence="13" type="ORF">GlitD10_2487</name>
</gene>
<dbReference type="CDD" id="cd05398">
    <property type="entry name" value="NT_ClassII-CCAase"/>
    <property type="match status" value="1"/>
</dbReference>
<dbReference type="STRING" id="1188229.GlitD10_2487"/>
<dbReference type="SUPFAM" id="SSF81891">
    <property type="entry name" value="Poly A polymerase C-terminal region-like"/>
    <property type="match status" value="1"/>
</dbReference>
<sequence length="430" mass="49495">MLLAHLHPQQRQFLIHLAEKIAELDWHLYLVGGGVRDLFLAQKQNKIITLSDIDIVLDQAPANAIEQLIPHIQTLRPGAVVQPHPKFHTCDLRWPDLALDIALARRETYPHPTANPIVTPADIHQDLYRRDFSINAMALGLHPAGILLDPLDGQNDLQQRYLRVLHPHSFQDDPTRLWRGVRYGVRYGLTFAPETLAQWQDTLASGIYEHWRQQPGQAPALQTRLRAELHYLWQTPGWVRAGRWLEQLGAWACIHPNLHWTGELERTLRYGSFGTIHQSHRPHCLTELLLSYVPAEERESVARHLDLALMAQKRLGQLAHLESQLQLLPRLPVSQICQKLEGYQPDFLYGVMVRQRGELQSILCNYLQHWSQQKPPLNGQDLRLLGYPPGSQFRQILSQVRSAFLDREITNRAEAITYVEQHFPRALPGQ</sequence>
<keyword evidence="9" id="KW-0460">Magnesium</keyword>
<dbReference type="AlphaFoldDB" id="A0A1J0AFY8"/>
<evidence type="ECO:0000259" key="12">
    <source>
        <dbReference type="Pfam" id="PF01743"/>
    </source>
</evidence>
<proteinExistence type="inferred from homology"/>
<dbReference type="GO" id="GO:0000049">
    <property type="term" value="F:tRNA binding"/>
    <property type="evidence" value="ECO:0007669"/>
    <property type="project" value="UniProtKB-KW"/>
</dbReference>
<dbReference type="InterPro" id="IPR002646">
    <property type="entry name" value="PolA_pol_head_dom"/>
</dbReference>
<evidence type="ECO:0000313" key="13">
    <source>
        <dbReference type="EMBL" id="APB34824.1"/>
    </source>
</evidence>
<dbReference type="OrthoDB" id="9805698at2"/>
<comment type="similarity">
    <text evidence="2 11">Belongs to the tRNA nucleotidyltransferase/poly(A) polymerase family.</text>
</comment>
<keyword evidence="4 11" id="KW-0808">Transferase</keyword>
<comment type="cofactor">
    <cofactor evidence="1">
        <name>Mg(2+)</name>
        <dbReference type="ChEBI" id="CHEBI:18420"/>
    </cofactor>
</comment>
<dbReference type="EC" id="2.7.7.72" evidence="13"/>
<feature type="domain" description="Poly A polymerase head" evidence="12">
    <location>
        <begin position="28"/>
        <end position="163"/>
    </location>
</feature>
<evidence type="ECO:0000256" key="3">
    <source>
        <dbReference type="ARBA" id="ARBA00022555"/>
    </source>
</evidence>
<dbReference type="EMBL" id="CP017675">
    <property type="protein sequence ID" value="APB34824.1"/>
    <property type="molecule type" value="Genomic_DNA"/>
</dbReference>
<organism evidence="13 14">
    <name type="scientific">Gloeomargarita lithophora Alchichica-D10</name>
    <dbReference type="NCBI Taxonomy" id="1188229"/>
    <lineage>
        <taxon>Bacteria</taxon>
        <taxon>Bacillati</taxon>
        <taxon>Cyanobacteriota</taxon>
        <taxon>Cyanophyceae</taxon>
        <taxon>Gloeomargaritales</taxon>
        <taxon>Gloeomargaritaceae</taxon>
        <taxon>Gloeomargarita</taxon>
    </lineage>
</organism>
<evidence type="ECO:0000256" key="6">
    <source>
        <dbReference type="ARBA" id="ARBA00022695"/>
    </source>
</evidence>
<evidence type="ECO:0000256" key="1">
    <source>
        <dbReference type="ARBA" id="ARBA00001946"/>
    </source>
</evidence>
<evidence type="ECO:0000313" key="14">
    <source>
        <dbReference type="Proteomes" id="UP000180235"/>
    </source>
</evidence>
<evidence type="ECO:0000256" key="7">
    <source>
        <dbReference type="ARBA" id="ARBA00022723"/>
    </source>
</evidence>